<feature type="repeat" description="TPR" evidence="3">
    <location>
        <begin position="332"/>
        <end position="365"/>
    </location>
</feature>
<dbReference type="Pfam" id="PF13181">
    <property type="entry name" value="TPR_8"/>
    <property type="match status" value="1"/>
</dbReference>
<gene>
    <name evidence="4" type="ORF">DSCA_61510</name>
</gene>
<dbReference type="InterPro" id="IPR050498">
    <property type="entry name" value="Ycf3"/>
</dbReference>
<dbReference type="Pfam" id="PF13432">
    <property type="entry name" value="TPR_16"/>
    <property type="match status" value="1"/>
</dbReference>
<dbReference type="InterPro" id="IPR011990">
    <property type="entry name" value="TPR-like_helical_dom_sf"/>
</dbReference>
<proteinExistence type="predicted"/>
<dbReference type="KEGG" id="dalk:DSCA_61510"/>
<accession>A0A5K7YYJ5</accession>
<dbReference type="PANTHER" id="PTHR44858">
    <property type="entry name" value="TETRATRICOPEPTIDE REPEAT PROTEIN 6"/>
    <property type="match status" value="1"/>
</dbReference>
<sequence length="451" mass="49306">MAKQTPELFKNRSATKEFLFSPSEDLIDAGSEKEICTDRDNAAVAPPNALFPDMLDRKGLADAIDTRMATASMLCALAVRMDRPSRERPDGQEETGLGEDAAMPVARLCRAHDGAWAKTGRNRLVCVLPHLAVTDGGRLARKLMDAVTDNGRPRITIGVATYPTINYTRGQIVDNAEKALEHAGFFGPGTITRFDAVSLNISGDRHYQAGDITAAMDEFQKGLLLDPADVNLQNSLGVCHGVLKDYDNALAAFEKAIWLAPEDVMAIYNKGYVLLLQGNRELALECFRQADDREPNVFEVVFHIGQTLVEMGKNEKARPYLEDAVRINARSGPAFKSLGACLDALGLTREAIQAYKNVVKIYPEDADALSILGQLYTRLGESLDVAAVLCEQSVRLRPDDGVFRHRLGNVYLNQGKLDHALAEFELADSLGHGSRSQIEATQELMMAAKAS</sequence>
<dbReference type="PROSITE" id="PS50005">
    <property type="entry name" value="TPR"/>
    <property type="match status" value="5"/>
</dbReference>
<evidence type="ECO:0000313" key="4">
    <source>
        <dbReference type="EMBL" id="BBO72221.1"/>
    </source>
</evidence>
<dbReference type="Pfam" id="PF12895">
    <property type="entry name" value="ANAPC3"/>
    <property type="match status" value="1"/>
</dbReference>
<evidence type="ECO:0000313" key="5">
    <source>
        <dbReference type="Proteomes" id="UP000427906"/>
    </source>
</evidence>
<dbReference type="Proteomes" id="UP000427906">
    <property type="component" value="Chromosome"/>
</dbReference>
<evidence type="ECO:0000256" key="2">
    <source>
        <dbReference type="ARBA" id="ARBA00022803"/>
    </source>
</evidence>
<keyword evidence="5" id="KW-1185">Reference proteome</keyword>
<dbReference type="RefSeq" id="WP_167528017.1">
    <property type="nucleotide sequence ID" value="NZ_AP021874.1"/>
</dbReference>
<feature type="repeat" description="TPR" evidence="3">
    <location>
        <begin position="298"/>
        <end position="331"/>
    </location>
</feature>
<dbReference type="InterPro" id="IPR019734">
    <property type="entry name" value="TPR_rpt"/>
</dbReference>
<dbReference type="PANTHER" id="PTHR44858:SF1">
    <property type="entry name" value="UDP-N-ACETYLGLUCOSAMINE--PEPTIDE N-ACETYLGLUCOSAMINYLTRANSFERASE SPINDLY-RELATED"/>
    <property type="match status" value="1"/>
</dbReference>
<keyword evidence="2 3" id="KW-0802">TPR repeat</keyword>
<feature type="repeat" description="TPR" evidence="3">
    <location>
        <begin position="196"/>
        <end position="229"/>
    </location>
</feature>
<dbReference type="EMBL" id="AP021874">
    <property type="protein sequence ID" value="BBO72221.1"/>
    <property type="molecule type" value="Genomic_DNA"/>
</dbReference>
<evidence type="ECO:0000256" key="3">
    <source>
        <dbReference type="PROSITE-ProRule" id="PRU00339"/>
    </source>
</evidence>
<dbReference type="Gene3D" id="1.25.40.10">
    <property type="entry name" value="Tetratricopeptide repeat domain"/>
    <property type="match status" value="2"/>
</dbReference>
<protein>
    <submittedName>
        <fullName evidence="4">Uncharacterized protein</fullName>
    </submittedName>
</protein>
<dbReference type="AlphaFoldDB" id="A0A5K7YYJ5"/>
<keyword evidence="1" id="KW-0677">Repeat</keyword>
<organism evidence="4 5">
    <name type="scientific">Desulfosarcina alkanivorans</name>
    <dbReference type="NCBI Taxonomy" id="571177"/>
    <lineage>
        <taxon>Bacteria</taxon>
        <taxon>Pseudomonadati</taxon>
        <taxon>Thermodesulfobacteriota</taxon>
        <taxon>Desulfobacteria</taxon>
        <taxon>Desulfobacterales</taxon>
        <taxon>Desulfosarcinaceae</taxon>
        <taxon>Desulfosarcina</taxon>
    </lineage>
</organism>
<dbReference type="SUPFAM" id="SSF81901">
    <property type="entry name" value="HCP-like"/>
    <property type="match status" value="1"/>
</dbReference>
<reference evidence="4 5" key="1">
    <citation type="submission" date="2019-11" db="EMBL/GenBank/DDBJ databases">
        <title>Comparative genomics of hydrocarbon-degrading Desulfosarcina strains.</title>
        <authorList>
            <person name="Watanabe M."/>
            <person name="Kojima H."/>
            <person name="Fukui M."/>
        </authorList>
    </citation>
    <scope>NUCLEOTIDE SEQUENCE [LARGE SCALE GENOMIC DNA]</scope>
    <source>
        <strain evidence="4 5">PL12</strain>
    </source>
</reference>
<name>A0A5K7YYJ5_9BACT</name>
<evidence type="ECO:0000256" key="1">
    <source>
        <dbReference type="ARBA" id="ARBA00022737"/>
    </source>
</evidence>
<feature type="repeat" description="TPR" evidence="3">
    <location>
        <begin position="264"/>
        <end position="297"/>
    </location>
</feature>
<dbReference type="SMART" id="SM00028">
    <property type="entry name" value="TPR"/>
    <property type="match status" value="7"/>
</dbReference>
<feature type="repeat" description="TPR" evidence="3">
    <location>
        <begin position="230"/>
        <end position="263"/>
    </location>
</feature>